<feature type="signal peptide" evidence="1">
    <location>
        <begin position="1"/>
        <end position="22"/>
    </location>
</feature>
<reference evidence="2" key="1">
    <citation type="submission" date="2020-05" db="EMBL/GenBank/DDBJ databases">
        <title>Phylogenomic resolution of chytrid fungi.</title>
        <authorList>
            <person name="Stajich J.E."/>
            <person name="Amses K."/>
            <person name="Simmons R."/>
            <person name="Seto K."/>
            <person name="Myers J."/>
            <person name="Bonds A."/>
            <person name="Quandt C.A."/>
            <person name="Barry K."/>
            <person name="Liu P."/>
            <person name="Grigoriev I."/>
            <person name="Longcore J.E."/>
            <person name="James T.Y."/>
        </authorList>
    </citation>
    <scope>NUCLEOTIDE SEQUENCE</scope>
    <source>
        <strain evidence="2">JEL0379</strain>
    </source>
</reference>
<dbReference type="PANTHER" id="PTHR35759:SF1">
    <property type="entry name" value="OS07G0673000 PROTEIN"/>
    <property type="match status" value="1"/>
</dbReference>
<dbReference type="PANTHER" id="PTHR35759">
    <property type="entry name" value="BNAA09G03860D PROTEIN"/>
    <property type="match status" value="1"/>
</dbReference>
<accession>A0AAD5TNC3</accession>
<feature type="chain" id="PRO_5042264914" evidence="1">
    <location>
        <begin position="23"/>
        <end position="261"/>
    </location>
</feature>
<dbReference type="EMBL" id="JADGJQ010000010">
    <property type="protein sequence ID" value="KAJ3181979.1"/>
    <property type="molecule type" value="Genomic_DNA"/>
</dbReference>
<evidence type="ECO:0000256" key="1">
    <source>
        <dbReference type="SAM" id="SignalP"/>
    </source>
</evidence>
<dbReference type="Proteomes" id="UP001212152">
    <property type="component" value="Unassembled WGS sequence"/>
</dbReference>
<dbReference type="AlphaFoldDB" id="A0AAD5TNC3"/>
<evidence type="ECO:0000313" key="2">
    <source>
        <dbReference type="EMBL" id="KAJ3181979.1"/>
    </source>
</evidence>
<sequence length="261" mass="28761">MRLASLSLLLAAAASLLLGVSADAVPADGAPESFPGDAFLQLLNKTPLPKFATKLILPAPSPTARRQLDLFRTAALARNLTSLLSPINAFHFPTFQKCELTKDENPVLPFTSPALEDYFTDIFTSIPKLTQRKLALSRFDLFHAHVFANTATRTAGVVFHSREYPAENDKTFPYNLGFCQVGSDEPFDDAVMRRRNLVWVMDSSTPGGSLYWIDMADKTGNADVDAVLQDGPFYTLYETDLGHVLADFYYLNGEPLGVSLY</sequence>
<keyword evidence="1" id="KW-0732">Signal</keyword>
<protein>
    <submittedName>
        <fullName evidence="2">Uncharacterized protein</fullName>
    </submittedName>
</protein>
<evidence type="ECO:0000313" key="3">
    <source>
        <dbReference type="Proteomes" id="UP001212152"/>
    </source>
</evidence>
<gene>
    <name evidence="2" type="ORF">HDU87_000317</name>
</gene>
<name>A0AAD5TNC3_9FUNG</name>
<proteinExistence type="predicted"/>
<organism evidence="2 3">
    <name type="scientific">Geranomyces variabilis</name>
    <dbReference type="NCBI Taxonomy" id="109894"/>
    <lineage>
        <taxon>Eukaryota</taxon>
        <taxon>Fungi</taxon>
        <taxon>Fungi incertae sedis</taxon>
        <taxon>Chytridiomycota</taxon>
        <taxon>Chytridiomycota incertae sedis</taxon>
        <taxon>Chytridiomycetes</taxon>
        <taxon>Spizellomycetales</taxon>
        <taxon>Powellomycetaceae</taxon>
        <taxon>Geranomyces</taxon>
    </lineage>
</organism>
<keyword evidence="3" id="KW-1185">Reference proteome</keyword>
<comment type="caution">
    <text evidence="2">The sequence shown here is derived from an EMBL/GenBank/DDBJ whole genome shotgun (WGS) entry which is preliminary data.</text>
</comment>